<reference evidence="1" key="3">
    <citation type="submission" date="2018-07" db="EMBL/GenBank/DDBJ databases">
        <title>WGS assembly of Glycine max.</title>
        <authorList>
            <person name="Schmutz J."/>
            <person name="Cannon S."/>
            <person name="Schlueter J."/>
            <person name="Ma J."/>
            <person name="Mitros T."/>
            <person name="Nelson W."/>
            <person name="Hyten D."/>
            <person name="Song Q."/>
            <person name="Thelen J."/>
            <person name="Cheng J."/>
            <person name="Xu D."/>
            <person name="Hellsten U."/>
            <person name="May G."/>
            <person name="Yu Y."/>
            <person name="Sakurai T."/>
            <person name="Umezawa T."/>
            <person name="Bhattacharyya M."/>
            <person name="Sandhu D."/>
            <person name="Valliyodan B."/>
            <person name="Lindquist E."/>
            <person name="Peto M."/>
            <person name="Grant D."/>
            <person name="Shu S."/>
            <person name="Goodstein D."/>
            <person name="Barry K."/>
            <person name="Futrell-Griggs M."/>
            <person name="Abernathy B."/>
            <person name="Du J."/>
            <person name="Tian Z."/>
            <person name="Zhu L."/>
            <person name="Gill N."/>
            <person name="Joshi T."/>
            <person name="Libault M."/>
            <person name="Sethuraman A."/>
            <person name="Zhang X."/>
            <person name="Shinozaki K."/>
            <person name="Nguyen H."/>
            <person name="Wing R."/>
            <person name="Cregan P."/>
            <person name="Specht J."/>
            <person name="Grimwood J."/>
            <person name="Rokhsar D."/>
            <person name="Stacey G."/>
            <person name="Shoemaker R."/>
            <person name="Jackson S."/>
        </authorList>
    </citation>
    <scope>NUCLEOTIDE SEQUENCE</scope>
    <source>
        <tissue evidence="1">Callus</tissue>
    </source>
</reference>
<evidence type="ECO:0000313" key="2">
    <source>
        <dbReference type="EnsemblPlants" id="KRH25772"/>
    </source>
</evidence>
<dbReference type="Gramene" id="KRH25772">
    <property type="protein sequence ID" value="KRH25772"/>
    <property type="gene ID" value="GLYMA_12G127900"/>
</dbReference>
<organism evidence="1">
    <name type="scientific">Glycine max</name>
    <name type="common">Soybean</name>
    <name type="synonym">Glycine hispida</name>
    <dbReference type="NCBI Taxonomy" id="3847"/>
    <lineage>
        <taxon>Eukaryota</taxon>
        <taxon>Viridiplantae</taxon>
        <taxon>Streptophyta</taxon>
        <taxon>Embryophyta</taxon>
        <taxon>Tracheophyta</taxon>
        <taxon>Spermatophyta</taxon>
        <taxon>Magnoliopsida</taxon>
        <taxon>eudicotyledons</taxon>
        <taxon>Gunneridae</taxon>
        <taxon>Pentapetalae</taxon>
        <taxon>rosids</taxon>
        <taxon>fabids</taxon>
        <taxon>Fabales</taxon>
        <taxon>Fabaceae</taxon>
        <taxon>Papilionoideae</taxon>
        <taxon>50 kb inversion clade</taxon>
        <taxon>NPAAA clade</taxon>
        <taxon>indigoferoid/millettioid clade</taxon>
        <taxon>Phaseoleae</taxon>
        <taxon>Glycine</taxon>
        <taxon>Glycine subgen. Soja</taxon>
    </lineage>
</organism>
<proteinExistence type="predicted"/>
<evidence type="ECO:0000313" key="1">
    <source>
        <dbReference type="EMBL" id="KRH25772.1"/>
    </source>
</evidence>
<accession>A0A0R0H4L5</accession>
<protein>
    <submittedName>
        <fullName evidence="1 2">Uncharacterized protein</fullName>
    </submittedName>
</protein>
<keyword evidence="3" id="KW-1185">Reference proteome</keyword>
<dbReference type="AlphaFoldDB" id="A0A0R0H4L5"/>
<sequence>MMLEIDLKALTNDKGSMEMIDITKRDGSVHLFVLHPVLKQAKNVQVPNNLVEGFSTCFVLIHVFWETSQKATHPITKLNQSRLTMNVTCPPAFVWFIFEPHYTKREVAFFETSKISSNCFQDQRLIPQTNIKLFNMFCPHPHAFWETSQKVIHPITTLNQTCLTI</sequence>
<evidence type="ECO:0000313" key="3">
    <source>
        <dbReference type="Proteomes" id="UP000008827"/>
    </source>
</evidence>
<name>A0A0R0H4L5_SOYBN</name>
<dbReference type="EMBL" id="CM000845">
    <property type="protein sequence ID" value="KRH25772.1"/>
    <property type="molecule type" value="Genomic_DNA"/>
</dbReference>
<dbReference type="EnsemblPlants" id="KRH25772">
    <property type="protein sequence ID" value="KRH25772"/>
    <property type="gene ID" value="GLYMA_12G127900"/>
</dbReference>
<dbReference type="InParanoid" id="A0A0R0H4L5"/>
<reference evidence="1 2" key="1">
    <citation type="journal article" date="2010" name="Nature">
        <title>Genome sequence of the palaeopolyploid soybean.</title>
        <authorList>
            <person name="Schmutz J."/>
            <person name="Cannon S.B."/>
            <person name="Schlueter J."/>
            <person name="Ma J."/>
            <person name="Mitros T."/>
            <person name="Nelson W."/>
            <person name="Hyten D.L."/>
            <person name="Song Q."/>
            <person name="Thelen J.J."/>
            <person name="Cheng J."/>
            <person name="Xu D."/>
            <person name="Hellsten U."/>
            <person name="May G.D."/>
            <person name="Yu Y."/>
            <person name="Sakurai T."/>
            <person name="Umezawa T."/>
            <person name="Bhattacharyya M.K."/>
            <person name="Sandhu D."/>
            <person name="Valliyodan B."/>
            <person name="Lindquist E."/>
            <person name="Peto M."/>
            <person name="Grant D."/>
            <person name="Shu S."/>
            <person name="Goodstein D."/>
            <person name="Barry K."/>
            <person name="Futrell-Griggs M."/>
            <person name="Abernathy B."/>
            <person name="Du J."/>
            <person name="Tian Z."/>
            <person name="Zhu L."/>
            <person name="Gill N."/>
            <person name="Joshi T."/>
            <person name="Libault M."/>
            <person name="Sethuraman A."/>
            <person name="Zhang X.-C."/>
            <person name="Shinozaki K."/>
            <person name="Nguyen H.T."/>
            <person name="Wing R.A."/>
            <person name="Cregan P."/>
            <person name="Specht J."/>
            <person name="Grimwood J."/>
            <person name="Rokhsar D."/>
            <person name="Stacey G."/>
            <person name="Shoemaker R.C."/>
            <person name="Jackson S.A."/>
        </authorList>
    </citation>
    <scope>NUCLEOTIDE SEQUENCE</scope>
    <source>
        <strain evidence="2">cv. Williams 82</strain>
        <tissue evidence="1">Callus</tissue>
    </source>
</reference>
<gene>
    <name evidence="1" type="ORF">GLYMA_12G127900</name>
</gene>
<reference evidence="2" key="2">
    <citation type="submission" date="2018-02" db="UniProtKB">
        <authorList>
            <consortium name="EnsemblPlants"/>
        </authorList>
    </citation>
    <scope>IDENTIFICATION</scope>
    <source>
        <strain evidence="2">Williams 82</strain>
    </source>
</reference>
<dbReference type="Proteomes" id="UP000008827">
    <property type="component" value="Chromosome 12"/>
</dbReference>